<dbReference type="PROSITE" id="PS50110">
    <property type="entry name" value="RESPONSE_REGULATORY"/>
    <property type="match status" value="1"/>
</dbReference>
<dbReference type="PANTHER" id="PTHR44688:SF16">
    <property type="entry name" value="DNA-BINDING TRANSCRIPTIONAL ACTIVATOR DEVR_DOSR"/>
    <property type="match status" value="1"/>
</dbReference>
<proteinExistence type="predicted"/>
<evidence type="ECO:0000256" key="1">
    <source>
        <dbReference type="ARBA" id="ARBA00023015"/>
    </source>
</evidence>
<keyword evidence="8" id="KW-1185">Reference proteome</keyword>
<accession>A0ABN1MY35</accession>
<reference evidence="7 8" key="1">
    <citation type="journal article" date="2019" name="Int. J. Syst. Evol. Microbiol.">
        <title>The Global Catalogue of Microorganisms (GCM) 10K type strain sequencing project: providing services to taxonomists for standard genome sequencing and annotation.</title>
        <authorList>
            <consortium name="The Broad Institute Genomics Platform"/>
            <consortium name="The Broad Institute Genome Sequencing Center for Infectious Disease"/>
            <person name="Wu L."/>
            <person name="Ma J."/>
        </authorList>
    </citation>
    <scope>NUCLEOTIDE SEQUENCE [LARGE SCALE GENOMIC DNA]</scope>
    <source>
        <strain evidence="7 8">JCM 16112</strain>
    </source>
</reference>
<dbReference type="InterPro" id="IPR016032">
    <property type="entry name" value="Sig_transdc_resp-reg_C-effctor"/>
</dbReference>
<name>A0ABN1MY35_9BACT</name>
<keyword evidence="1" id="KW-0805">Transcription regulation</keyword>
<dbReference type="CDD" id="cd06170">
    <property type="entry name" value="LuxR_C_like"/>
    <property type="match status" value="1"/>
</dbReference>
<keyword evidence="4" id="KW-0597">Phosphoprotein</keyword>
<dbReference type="PROSITE" id="PS50043">
    <property type="entry name" value="HTH_LUXR_2"/>
    <property type="match status" value="1"/>
</dbReference>
<evidence type="ECO:0000256" key="3">
    <source>
        <dbReference type="ARBA" id="ARBA00023163"/>
    </source>
</evidence>
<dbReference type="PANTHER" id="PTHR44688">
    <property type="entry name" value="DNA-BINDING TRANSCRIPTIONAL ACTIVATOR DEVR_DOSR"/>
    <property type="match status" value="1"/>
</dbReference>
<keyword evidence="2" id="KW-0238">DNA-binding</keyword>
<dbReference type="CDD" id="cd17534">
    <property type="entry name" value="REC_DC-like"/>
    <property type="match status" value="1"/>
</dbReference>
<dbReference type="PRINTS" id="PR00038">
    <property type="entry name" value="HTHLUXR"/>
</dbReference>
<sequence>MSEIQVLIVEDEPVIAEHIAHYLNNHSFKVCGIAYDDEEAKAILETRAADAAILDINLGGGMSGIEIAEFINQRYAIPFVFLTSYADRETIEQAKLVKPWGYIVKPFNENTIVATLEIAISNFALTNNPGYPGISLQEINKQLESPLSLREFEVLKLIYGGKTNQQIAEELFVSINTIKKHINNFYLKLEVASRTSAIVRLRELMRK</sequence>
<evidence type="ECO:0000313" key="7">
    <source>
        <dbReference type="EMBL" id="GAA0878205.1"/>
    </source>
</evidence>
<dbReference type="SUPFAM" id="SSF52172">
    <property type="entry name" value="CheY-like"/>
    <property type="match status" value="1"/>
</dbReference>
<dbReference type="Gene3D" id="3.40.50.2300">
    <property type="match status" value="1"/>
</dbReference>
<dbReference type="SMART" id="SM00421">
    <property type="entry name" value="HTH_LUXR"/>
    <property type="match status" value="1"/>
</dbReference>
<dbReference type="InterPro" id="IPR000792">
    <property type="entry name" value="Tscrpt_reg_LuxR_C"/>
</dbReference>
<evidence type="ECO:0000256" key="4">
    <source>
        <dbReference type="PROSITE-ProRule" id="PRU00169"/>
    </source>
</evidence>
<comment type="caution">
    <text evidence="7">The sequence shown here is derived from an EMBL/GenBank/DDBJ whole genome shotgun (WGS) entry which is preliminary data.</text>
</comment>
<evidence type="ECO:0000256" key="2">
    <source>
        <dbReference type="ARBA" id="ARBA00023125"/>
    </source>
</evidence>
<keyword evidence="3" id="KW-0804">Transcription</keyword>
<dbReference type="SUPFAM" id="SSF46894">
    <property type="entry name" value="C-terminal effector domain of the bipartite response regulators"/>
    <property type="match status" value="1"/>
</dbReference>
<feature type="modified residue" description="4-aspartylphosphate" evidence="4">
    <location>
        <position position="55"/>
    </location>
</feature>
<dbReference type="Gene3D" id="1.10.10.10">
    <property type="entry name" value="Winged helix-like DNA-binding domain superfamily/Winged helix DNA-binding domain"/>
    <property type="match status" value="1"/>
</dbReference>
<dbReference type="InterPro" id="IPR011006">
    <property type="entry name" value="CheY-like_superfamily"/>
</dbReference>
<organism evidence="7 8">
    <name type="scientific">Algoriphagus jejuensis</name>
    <dbReference type="NCBI Taxonomy" id="419934"/>
    <lineage>
        <taxon>Bacteria</taxon>
        <taxon>Pseudomonadati</taxon>
        <taxon>Bacteroidota</taxon>
        <taxon>Cytophagia</taxon>
        <taxon>Cytophagales</taxon>
        <taxon>Cyclobacteriaceae</taxon>
        <taxon>Algoriphagus</taxon>
    </lineage>
</organism>
<dbReference type="EMBL" id="BAAAFI010000004">
    <property type="protein sequence ID" value="GAA0878205.1"/>
    <property type="molecule type" value="Genomic_DNA"/>
</dbReference>
<gene>
    <name evidence="7" type="ORF">GCM10009119_11730</name>
</gene>
<feature type="domain" description="HTH luxR-type" evidence="5">
    <location>
        <begin position="140"/>
        <end position="205"/>
    </location>
</feature>
<evidence type="ECO:0008006" key="9">
    <source>
        <dbReference type="Google" id="ProtNLM"/>
    </source>
</evidence>
<feature type="domain" description="Response regulatory" evidence="6">
    <location>
        <begin position="5"/>
        <end position="120"/>
    </location>
</feature>
<dbReference type="Proteomes" id="UP001500469">
    <property type="component" value="Unassembled WGS sequence"/>
</dbReference>
<dbReference type="RefSeq" id="WP_343849457.1">
    <property type="nucleotide sequence ID" value="NZ_BAAAFI010000004.1"/>
</dbReference>
<dbReference type="Pfam" id="PF00072">
    <property type="entry name" value="Response_reg"/>
    <property type="match status" value="1"/>
</dbReference>
<dbReference type="InterPro" id="IPR001789">
    <property type="entry name" value="Sig_transdc_resp-reg_receiver"/>
</dbReference>
<protein>
    <recommendedName>
        <fullName evidence="9">DNA-binding NarL/FixJ family response regulator</fullName>
    </recommendedName>
</protein>
<evidence type="ECO:0000259" key="6">
    <source>
        <dbReference type="PROSITE" id="PS50110"/>
    </source>
</evidence>
<evidence type="ECO:0000259" key="5">
    <source>
        <dbReference type="PROSITE" id="PS50043"/>
    </source>
</evidence>
<evidence type="ECO:0000313" key="8">
    <source>
        <dbReference type="Proteomes" id="UP001500469"/>
    </source>
</evidence>
<dbReference type="SMART" id="SM00448">
    <property type="entry name" value="REC"/>
    <property type="match status" value="1"/>
</dbReference>
<dbReference type="InterPro" id="IPR036388">
    <property type="entry name" value="WH-like_DNA-bd_sf"/>
</dbReference>
<dbReference type="Pfam" id="PF00196">
    <property type="entry name" value="GerE"/>
    <property type="match status" value="1"/>
</dbReference>